<evidence type="ECO:0000313" key="2">
    <source>
        <dbReference type="Proteomes" id="UP001589870"/>
    </source>
</evidence>
<organism evidence="1 2">
    <name type="scientific">Sphaerimonospora cavernae</name>
    <dbReference type="NCBI Taxonomy" id="1740611"/>
    <lineage>
        <taxon>Bacteria</taxon>
        <taxon>Bacillati</taxon>
        <taxon>Actinomycetota</taxon>
        <taxon>Actinomycetes</taxon>
        <taxon>Streptosporangiales</taxon>
        <taxon>Streptosporangiaceae</taxon>
        <taxon>Sphaerimonospora</taxon>
    </lineage>
</organism>
<evidence type="ECO:0000313" key="1">
    <source>
        <dbReference type="EMBL" id="MFC0861660.1"/>
    </source>
</evidence>
<dbReference type="EMBL" id="JBHMQT010000006">
    <property type="protein sequence ID" value="MFC0861660.1"/>
    <property type="molecule type" value="Genomic_DNA"/>
</dbReference>
<reference evidence="1 2" key="1">
    <citation type="submission" date="2024-09" db="EMBL/GenBank/DDBJ databases">
        <authorList>
            <person name="Sun Q."/>
            <person name="Mori K."/>
        </authorList>
    </citation>
    <scope>NUCLEOTIDE SEQUENCE [LARGE SCALE GENOMIC DNA]</scope>
    <source>
        <strain evidence="1 2">TBRC 1851</strain>
    </source>
</reference>
<dbReference type="RefSeq" id="WP_394299889.1">
    <property type="nucleotide sequence ID" value="NZ_JBHMQT010000006.1"/>
</dbReference>
<dbReference type="Proteomes" id="UP001589870">
    <property type="component" value="Unassembled WGS sequence"/>
</dbReference>
<dbReference type="InterPro" id="IPR027575">
    <property type="entry name" value="LD_lanti_pre"/>
</dbReference>
<protein>
    <submittedName>
        <fullName evidence="1">FxLD family lanthipeptide</fullName>
    </submittedName>
</protein>
<accession>A0ABV6TZP6</accession>
<proteinExistence type="predicted"/>
<keyword evidence="2" id="KW-1185">Reference proteome</keyword>
<gene>
    <name evidence="1" type="ORF">ACFHYQ_05040</name>
</gene>
<dbReference type="NCBIfam" id="TIGR04363">
    <property type="entry name" value="LD_lanti_pre"/>
    <property type="match status" value="1"/>
</dbReference>
<comment type="caution">
    <text evidence="1">The sequence shown here is derived from an EMBL/GenBank/DDBJ whole genome shotgun (WGS) entry which is preliminary data.</text>
</comment>
<sequence>MVPSPAALVEDVPLDVADLDAEFELDMKVVEATYPIAKLSCDTSDNCGASCSGSACNSSMNDPF</sequence>
<name>A0ABV6TZP6_9ACTN</name>